<evidence type="ECO:0000313" key="2">
    <source>
        <dbReference type="EMBL" id="KRZ31149.1"/>
    </source>
</evidence>
<dbReference type="Proteomes" id="UP000054826">
    <property type="component" value="Unassembled WGS sequence"/>
</dbReference>
<evidence type="ECO:0000256" key="1">
    <source>
        <dbReference type="SAM" id="MobiDB-lite"/>
    </source>
</evidence>
<feature type="region of interest" description="Disordered" evidence="1">
    <location>
        <begin position="42"/>
        <end position="62"/>
    </location>
</feature>
<dbReference type="AlphaFoldDB" id="A0A0V1J8A5"/>
<sequence length="98" mass="10716">MGKLHRCLVFLGGGEPTDWLELSEDQSVSQLHPIKQELESAISDERSAGRRHASAAASSFDVEKDDANDVHVNIEGDTTPVLVLLPEFEDAMQVVDVD</sequence>
<protein>
    <submittedName>
        <fullName evidence="2">Uncharacterized protein</fullName>
    </submittedName>
</protein>
<gene>
    <name evidence="2" type="ORF">T4C_9316</name>
</gene>
<name>A0A0V1J8A5_TRIPS</name>
<proteinExistence type="predicted"/>
<accession>A0A0V1J8A5</accession>
<evidence type="ECO:0000313" key="3">
    <source>
        <dbReference type="Proteomes" id="UP000054826"/>
    </source>
</evidence>
<comment type="caution">
    <text evidence="2">The sequence shown here is derived from an EMBL/GenBank/DDBJ whole genome shotgun (WGS) entry which is preliminary data.</text>
</comment>
<reference evidence="2 3" key="1">
    <citation type="submission" date="2015-01" db="EMBL/GenBank/DDBJ databases">
        <title>Evolution of Trichinella species and genotypes.</title>
        <authorList>
            <person name="Korhonen P.K."/>
            <person name="Edoardo P."/>
            <person name="Giuseppe L.R."/>
            <person name="Gasser R.B."/>
        </authorList>
    </citation>
    <scope>NUCLEOTIDE SEQUENCE [LARGE SCALE GENOMIC DNA]</scope>
    <source>
        <strain evidence="2">ISS176</strain>
    </source>
</reference>
<organism evidence="2 3">
    <name type="scientific">Trichinella pseudospiralis</name>
    <name type="common">Parasitic roundworm</name>
    <dbReference type="NCBI Taxonomy" id="6337"/>
    <lineage>
        <taxon>Eukaryota</taxon>
        <taxon>Metazoa</taxon>
        <taxon>Ecdysozoa</taxon>
        <taxon>Nematoda</taxon>
        <taxon>Enoplea</taxon>
        <taxon>Dorylaimia</taxon>
        <taxon>Trichinellida</taxon>
        <taxon>Trichinellidae</taxon>
        <taxon>Trichinella</taxon>
    </lineage>
</organism>
<dbReference type="EMBL" id="JYDV01000122">
    <property type="protein sequence ID" value="KRZ31149.1"/>
    <property type="molecule type" value="Genomic_DNA"/>
</dbReference>